<sequence>MPTQSGGIDTIISSNAFGKFQTQEHVENDNLWNVCVSSTLATLYPIILKVFLYCTLWWSKGKDTLTRYLYYMILAYNQVINAEIALYNHLSVKYQSLLRTTALK</sequence>
<dbReference type="AlphaFoldDB" id="S2J2V9"/>
<dbReference type="InParanoid" id="S2J2V9"/>
<dbReference type="VEuPathDB" id="FungiDB:HMPREF1544_09255"/>
<accession>S2J2V9</accession>
<evidence type="ECO:0000256" key="1">
    <source>
        <dbReference type="SAM" id="Phobius"/>
    </source>
</evidence>
<reference evidence="3" key="1">
    <citation type="submission" date="2013-05" db="EMBL/GenBank/DDBJ databases">
        <title>The Genome sequence of Mucor circinelloides f. circinelloides 1006PhL.</title>
        <authorList>
            <consortium name="The Broad Institute Genomics Platform"/>
            <person name="Cuomo C."/>
            <person name="Earl A."/>
            <person name="Findley K."/>
            <person name="Lee S.C."/>
            <person name="Walker B."/>
            <person name="Young S."/>
            <person name="Zeng Q."/>
            <person name="Gargeya S."/>
            <person name="Fitzgerald M."/>
            <person name="Haas B."/>
            <person name="Abouelleil A."/>
            <person name="Allen A.W."/>
            <person name="Alvarado L."/>
            <person name="Arachchi H.M."/>
            <person name="Berlin A.M."/>
            <person name="Chapman S.B."/>
            <person name="Gainer-Dewar J."/>
            <person name="Goldberg J."/>
            <person name="Griggs A."/>
            <person name="Gujja S."/>
            <person name="Hansen M."/>
            <person name="Howarth C."/>
            <person name="Imamovic A."/>
            <person name="Ireland A."/>
            <person name="Larimer J."/>
            <person name="McCowan C."/>
            <person name="Murphy C."/>
            <person name="Pearson M."/>
            <person name="Poon T.W."/>
            <person name="Priest M."/>
            <person name="Roberts A."/>
            <person name="Saif S."/>
            <person name="Shea T."/>
            <person name="Sisk P."/>
            <person name="Sykes S."/>
            <person name="Wortman J."/>
            <person name="Nusbaum C."/>
            <person name="Birren B."/>
        </authorList>
    </citation>
    <scope>NUCLEOTIDE SEQUENCE [LARGE SCALE GENOMIC DNA]</scope>
    <source>
        <strain evidence="3">1006PhL</strain>
    </source>
</reference>
<evidence type="ECO:0000313" key="3">
    <source>
        <dbReference type="Proteomes" id="UP000014254"/>
    </source>
</evidence>
<keyword evidence="1" id="KW-0472">Membrane</keyword>
<organism evidence="2 3">
    <name type="scientific">Mucor circinelloides f. circinelloides (strain 1006PhL)</name>
    <name type="common">Mucormycosis agent</name>
    <name type="synonym">Calyptromyces circinelloides</name>
    <dbReference type="NCBI Taxonomy" id="1220926"/>
    <lineage>
        <taxon>Eukaryota</taxon>
        <taxon>Fungi</taxon>
        <taxon>Fungi incertae sedis</taxon>
        <taxon>Mucoromycota</taxon>
        <taxon>Mucoromycotina</taxon>
        <taxon>Mucoromycetes</taxon>
        <taxon>Mucorales</taxon>
        <taxon>Mucorineae</taxon>
        <taxon>Mucoraceae</taxon>
        <taxon>Mucor</taxon>
    </lineage>
</organism>
<evidence type="ECO:0000313" key="2">
    <source>
        <dbReference type="EMBL" id="EPB83984.1"/>
    </source>
</evidence>
<feature type="transmembrane region" description="Helical" evidence="1">
    <location>
        <begin position="68"/>
        <end position="87"/>
    </location>
</feature>
<keyword evidence="3" id="KW-1185">Reference proteome</keyword>
<keyword evidence="1" id="KW-1133">Transmembrane helix</keyword>
<dbReference type="Proteomes" id="UP000014254">
    <property type="component" value="Unassembled WGS sequence"/>
</dbReference>
<name>S2J2V9_MUCC1</name>
<dbReference type="EMBL" id="KE124052">
    <property type="protein sequence ID" value="EPB83984.1"/>
    <property type="molecule type" value="Genomic_DNA"/>
</dbReference>
<proteinExistence type="predicted"/>
<keyword evidence="1" id="KW-0812">Transmembrane</keyword>
<gene>
    <name evidence="2" type="ORF">HMPREF1544_09255</name>
</gene>
<feature type="transmembrane region" description="Helical" evidence="1">
    <location>
        <begin position="31"/>
        <end position="56"/>
    </location>
</feature>
<protein>
    <submittedName>
        <fullName evidence="2">Uncharacterized protein</fullName>
    </submittedName>
</protein>